<evidence type="ECO:0000256" key="4">
    <source>
        <dbReference type="ARBA" id="ARBA00024346"/>
    </source>
</evidence>
<evidence type="ECO:0000256" key="7">
    <source>
        <dbReference type="ARBA" id="ARBA00048472"/>
    </source>
</evidence>
<dbReference type="PIRSF" id="PIRSF015557">
    <property type="entry name" value="UCP015557"/>
    <property type="match status" value="1"/>
</dbReference>
<keyword evidence="2" id="KW-0808">Transferase</keyword>
<evidence type="ECO:0000256" key="6">
    <source>
        <dbReference type="ARBA" id="ARBA00030025"/>
    </source>
</evidence>
<organism evidence="8 10">
    <name type="scientific">Iodobacter fluviatilis</name>
    <dbReference type="NCBI Taxonomy" id="537"/>
    <lineage>
        <taxon>Bacteria</taxon>
        <taxon>Pseudomonadati</taxon>
        <taxon>Pseudomonadota</taxon>
        <taxon>Betaproteobacteria</taxon>
        <taxon>Neisseriales</taxon>
        <taxon>Chitinibacteraceae</taxon>
        <taxon>Iodobacter</taxon>
    </lineage>
</organism>
<dbReference type="Proteomes" id="UP000295794">
    <property type="component" value="Unassembled WGS sequence"/>
</dbReference>
<dbReference type="NCBIfam" id="TIGR03837">
    <property type="entry name" value="efp_Arg_rhamno"/>
    <property type="match status" value="1"/>
</dbReference>
<dbReference type="EMBL" id="UGHR01000004">
    <property type="protein sequence ID" value="STR45555.1"/>
    <property type="molecule type" value="Genomic_DNA"/>
</dbReference>
<comment type="function">
    <text evidence="3">Protein-arginine rhamnosyltransferase that catalyzes the transfer of a single rhamnose to elongation factor P (EF-P) on 'Lys-32', a modification required for EF-P-dependent rescue of polyproline stalled ribosomes.</text>
</comment>
<keyword evidence="1" id="KW-0328">Glycosyltransferase</keyword>
<name>A0A377SVZ1_9NEIS</name>
<evidence type="ECO:0000313" key="10">
    <source>
        <dbReference type="Proteomes" id="UP000255108"/>
    </source>
</evidence>
<sequence length="380" mass="42683">MNKTIHWDIFCRVVDNYGDIGVCWRLARQLSREYDLTVRLWVDDLISFQRIQADICTDLPVQVCADVEVRHWCEPLPDVEPADVVIEAFACDLPASYIAAMKADPRDRVWLNLEYLSAEDWVQGCHGLPSPAQGLPKFFFFPGFVDGTGGLLGEQAQLYAKAAWSQADSDAYLGQWQAVQANSIKVSLFAYANQGLADLLSCWQQSERPVQVYMPEGLLLPLAEAALGQALPAGATICRGALSLSVLPMQSQDDYDRLLWSCDLNFVRGEDSFVRAQWAGLPLIWHIYPQDDDAHRAKLDAFLALYLAACPGKSAQVFNDFWQVWNHGGDVKAAWHKLLPEILALKSHAAAWNENLIKRGDLATNLVRFVNSKVKWRVKF</sequence>
<evidence type="ECO:0000256" key="3">
    <source>
        <dbReference type="ARBA" id="ARBA00024303"/>
    </source>
</evidence>
<reference evidence="8 10" key="1">
    <citation type="submission" date="2018-06" db="EMBL/GenBank/DDBJ databases">
        <authorList>
            <consortium name="Pathogen Informatics"/>
            <person name="Doyle S."/>
        </authorList>
    </citation>
    <scope>NUCLEOTIDE SEQUENCE [LARGE SCALE GENOMIC DNA]</scope>
    <source>
        <strain evidence="8 10">NCTC11159</strain>
    </source>
</reference>
<dbReference type="Proteomes" id="UP000255108">
    <property type="component" value="Unassembled WGS sequence"/>
</dbReference>
<evidence type="ECO:0000313" key="9">
    <source>
        <dbReference type="EMBL" id="TCU88054.1"/>
    </source>
</evidence>
<dbReference type="AlphaFoldDB" id="A0A377SVZ1"/>
<dbReference type="Pfam" id="PF10093">
    <property type="entry name" value="EarP"/>
    <property type="match status" value="1"/>
</dbReference>
<accession>A0A377SVZ1</accession>
<dbReference type="GO" id="GO:0106361">
    <property type="term" value="F:protein-arginine rhamnosyltransferase activity"/>
    <property type="evidence" value="ECO:0007669"/>
    <property type="project" value="InterPro"/>
</dbReference>
<dbReference type="InterPro" id="IPR016633">
    <property type="entry name" value="EarP"/>
</dbReference>
<keyword evidence="11" id="KW-1185">Reference proteome</keyword>
<evidence type="ECO:0000256" key="5">
    <source>
        <dbReference type="ARBA" id="ARBA00024416"/>
    </source>
</evidence>
<evidence type="ECO:0000256" key="2">
    <source>
        <dbReference type="ARBA" id="ARBA00022679"/>
    </source>
</evidence>
<evidence type="ECO:0000313" key="8">
    <source>
        <dbReference type="EMBL" id="STR45555.1"/>
    </source>
</evidence>
<proteinExistence type="inferred from homology"/>
<dbReference type="RefSeq" id="WP_115229725.1">
    <property type="nucleotide sequence ID" value="NZ_CAWOLO010000004.1"/>
</dbReference>
<reference evidence="9 11" key="2">
    <citation type="submission" date="2019-03" db="EMBL/GenBank/DDBJ databases">
        <title>Genomic Encyclopedia of Type Strains, Phase IV (KMG-IV): sequencing the most valuable type-strain genomes for metagenomic binning, comparative biology and taxonomic classification.</title>
        <authorList>
            <person name="Goeker M."/>
        </authorList>
    </citation>
    <scope>NUCLEOTIDE SEQUENCE [LARGE SCALE GENOMIC DNA]</scope>
    <source>
        <strain evidence="9 11">DSM 3764</strain>
    </source>
</reference>
<gene>
    <name evidence="9" type="ORF">EV682_104224</name>
    <name evidence="8" type="ORF">NCTC11159_04130</name>
</gene>
<evidence type="ECO:0000313" key="11">
    <source>
        <dbReference type="Proteomes" id="UP000295794"/>
    </source>
</evidence>
<comment type="similarity">
    <text evidence="4">Belongs to the glycosyltransferase 104 family.</text>
</comment>
<comment type="catalytic activity">
    <reaction evidence="7">
        <text>dTDP-beta-L-rhamnose + L-arginyl-[protein] = N(omega)-(alpha-L-rhamnosyl)-L-arginyl-[protein] + dTDP + H(+)</text>
        <dbReference type="Rhea" id="RHEA:66692"/>
        <dbReference type="Rhea" id="RHEA-COMP:10532"/>
        <dbReference type="Rhea" id="RHEA-COMP:17096"/>
        <dbReference type="ChEBI" id="CHEBI:15378"/>
        <dbReference type="ChEBI" id="CHEBI:29965"/>
        <dbReference type="ChEBI" id="CHEBI:57510"/>
        <dbReference type="ChEBI" id="CHEBI:58369"/>
        <dbReference type="ChEBI" id="CHEBI:167445"/>
    </reaction>
    <physiologicalReaction direction="left-to-right" evidence="7">
        <dbReference type="Rhea" id="RHEA:66693"/>
    </physiologicalReaction>
</comment>
<evidence type="ECO:0000256" key="1">
    <source>
        <dbReference type="ARBA" id="ARBA00022676"/>
    </source>
</evidence>
<protein>
    <recommendedName>
        <fullName evidence="5">Protein-arginine rhamnosyltransferase</fullName>
    </recommendedName>
    <alternativeName>
        <fullName evidence="6">EF-P arginine rhamnosyltransferase</fullName>
    </alternativeName>
</protein>
<dbReference type="OrthoDB" id="209085at2"/>
<dbReference type="EMBL" id="SMBT01000004">
    <property type="protein sequence ID" value="TCU88054.1"/>
    <property type="molecule type" value="Genomic_DNA"/>
</dbReference>